<organism evidence="2 3">
    <name type="scientific">Sordaria brevicollis</name>
    <dbReference type="NCBI Taxonomy" id="83679"/>
    <lineage>
        <taxon>Eukaryota</taxon>
        <taxon>Fungi</taxon>
        <taxon>Dikarya</taxon>
        <taxon>Ascomycota</taxon>
        <taxon>Pezizomycotina</taxon>
        <taxon>Sordariomycetes</taxon>
        <taxon>Sordariomycetidae</taxon>
        <taxon>Sordariales</taxon>
        <taxon>Sordariaceae</taxon>
        <taxon>Sordaria</taxon>
    </lineage>
</organism>
<protein>
    <submittedName>
        <fullName evidence="2">Uncharacterized protein</fullName>
    </submittedName>
</protein>
<gene>
    <name evidence="2" type="ORF">B0T20DRAFT_487843</name>
</gene>
<accession>A0AAE0U601</accession>
<dbReference type="Proteomes" id="UP001281003">
    <property type="component" value="Unassembled WGS sequence"/>
</dbReference>
<feature type="non-terminal residue" evidence="2">
    <location>
        <position position="1"/>
    </location>
</feature>
<keyword evidence="3" id="KW-1185">Reference proteome</keyword>
<evidence type="ECO:0000256" key="1">
    <source>
        <dbReference type="SAM" id="MobiDB-lite"/>
    </source>
</evidence>
<proteinExistence type="predicted"/>
<comment type="caution">
    <text evidence="2">The sequence shown here is derived from an EMBL/GenBank/DDBJ whole genome shotgun (WGS) entry which is preliminary data.</text>
</comment>
<name>A0AAE0U601_SORBR</name>
<evidence type="ECO:0000313" key="3">
    <source>
        <dbReference type="Proteomes" id="UP001281003"/>
    </source>
</evidence>
<reference evidence="2" key="1">
    <citation type="journal article" date="2023" name="Mol. Phylogenet. Evol.">
        <title>Genome-scale phylogeny and comparative genomics of the fungal order Sordariales.</title>
        <authorList>
            <person name="Hensen N."/>
            <person name="Bonometti L."/>
            <person name="Westerberg I."/>
            <person name="Brannstrom I.O."/>
            <person name="Guillou S."/>
            <person name="Cros-Aarteil S."/>
            <person name="Calhoun S."/>
            <person name="Haridas S."/>
            <person name="Kuo A."/>
            <person name="Mondo S."/>
            <person name="Pangilinan J."/>
            <person name="Riley R."/>
            <person name="LaButti K."/>
            <person name="Andreopoulos B."/>
            <person name="Lipzen A."/>
            <person name="Chen C."/>
            <person name="Yan M."/>
            <person name="Daum C."/>
            <person name="Ng V."/>
            <person name="Clum A."/>
            <person name="Steindorff A."/>
            <person name="Ohm R.A."/>
            <person name="Martin F."/>
            <person name="Silar P."/>
            <person name="Natvig D.O."/>
            <person name="Lalanne C."/>
            <person name="Gautier V."/>
            <person name="Ament-Velasquez S.L."/>
            <person name="Kruys A."/>
            <person name="Hutchinson M.I."/>
            <person name="Powell A.J."/>
            <person name="Barry K."/>
            <person name="Miller A.N."/>
            <person name="Grigoriev I.V."/>
            <person name="Debuchy R."/>
            <person name="Gladieux P."/>
            <person name="Hiltunen Thoren M."/>
            <person name="Johannesson H."/>
        </authorList>
    </citation>
    <scope>NUCLEOTIDE SEQUENCE</scope>
    <source>
        <strain evidence="2">FGSC 1904</strain>
    </source>
</reference>
<dbReference type="EMBL" id="JAUTDP010000011">
    <property type="protein sequence ID" value="KAK3392303.1"/>
    <property type="molecule type" value="Genomic_DNA"/>
</dbReference>
<reference evidence="2" key="2">
    <citation type="submission" date="2023-07" db="EMBL/GenBank/DDBJ databases">
        <authorList>
            <consortium name="Lawrence Berkeley National Laboratory"/>
            <person name="Haridas S."/>
            <person name="Hensen N."/>
            <person name="Bonometti L."/>
            <person name="Westerberg I."/>
            <person name="Brannstrom I.O."/>
            <person name="Guillou S."/>
            <person name="Cros-Aarteil S."/>
            <person name="Calhoun S."/>
            <person name="Kuo A."/>
            <person name="Mondo S."/>
            <person name="Pangilinan J."/>
            <person name="Riley R."/>
            <person name="LaButti K."/>
            <person name="Andreopoulos B."/>
            <person name="Lipzen A."/>
            <person name="Chen C."/>
            <person name="Yanf M."/>
            <person name="Daum C."/>
            <person name="Ng V."/>
            <person name="Clum A."/>
            <person name="Steindorff A."/>
            <person name="Ohm R."/>
            <person name="Martin F."/>
            <person name="Silar P."/>
            <person name="Natvig D."/>
            <person name="Lalanne C."/>
            <person name="Gautier V."/>
            <person name="Ament-velasquez S.L."/>
            <person name="Kruys A."/>
            <person name="Hutchinson M.I."/>
            <person name="Powell A.J."/>
            <person name="Barry K."/>
            <person name="Miller A.N."/>
            <person name="Grigoriev I.V."/>
            <person name="Debuchy R."/>
            <person name="Gladieux P."/>
            <person name="Thoren M.H."/>
            <person name="Johannesson H."/>
        </authorList>
    </citation>
    <scope>NUCLEOTIDE SEQUENCE</scope>
    <source>
        <strain evidence="2">FGSC 1904</strain>
    </source>
</reference>
<sequence>RSCVKGGDRFKWLSRSTARIIKFDSDGNYTDDSDICRAPLGEDEPVILVHCHQLPWTLPPDRAEEDHSPPNGLQNDRRWNTLLYLLQTAKDYQLMIYDVPPHEEPYMVDQSIARIWGVFADRALGEDWPEERYTKWDAQTFVEVGDVAPVVKLVRGINDGSDGNGDGDSDRDSESGRDGNGSNNSSGSGGSDGHSDTDSEDDSDGGGSRHLTDQELFPMGNALDDLQDQRKEEWARERFSSLVAMFEGMWARGAVEDAEEHEGEDGGEEERWSRYGRMPKIGRVLRFDVTLTLKVVNDRLRHVGTIW</sequence>
<feature type="compositionally biased region" description="Basic and acidic residues" evidence="1">
    <location>
        <begin position="168"/>
        <end position="177"/>
    </location>
</feature>
<feature type="region of interest" description="Disordered" evidence="1">
    <location>
        <begin position="155"/>
        <end position="216"/>
    </location>
</feature>
<evidence type="ECO:0000313" key="2">
    <source>
        <dbReference type="EMBL" id="KAK3392303.1"/>
    </source>
</evidence>
<dbReference type="AlphaFoldDB" id="A0AAE0U601"/>